<dbReference type="Ensembl" id="ENSLLTT00000015013.1">
    <property type="protein sequence ID" value="ENSLLTP00000014445.1"/>
    <property type="gene ID" value="ENSLLTG00000011073.1"/>
</dbReference>
<dbReference type="AlphaFoldDB" id="A0A8C5WUD5"/>
<accession>A0A8C5WUD5</accession>
<evidence type="ECO:0000313" key="2">
    <source>
        <dbReference type="Proteomes" id="UP000694406"/>
    </source>
</evidence>
<protein>
    <submittedName>
        <fullName evidence="1">Uncharacterized protein</fullName>
    </submittedName>
</protein>
<dbReference type="Proteomes" id="UP000694406">
    <property type="component" value="Unplaced"/>
</dbReference>
<reference evidence="1" key="2">
    <citation type="submission" date="2025-09" db="UniProtKB">
        <authorList>
            <consortium name="Ensembl"/>
        </authorList>
    </citation>
    <scope>IDENTIFICATION</scope>
</reference>
<evidence type="ECO:0000313" key="1">
    <source>
        <dbReference type="Ensembl" id="ENSLLTP00000014445.1"/>
    </source>
</evidence>
<keyword evidence="2" id="KW-1185">Reference proteome</keyword>
<name>A0A8C5WUD5_LATLA</name>
<sequence>NYGEMHTRDPVDFYSFYFLSSNCLPVKPQQPFYSGSWPMSSRFMDNDVCKYITPLPMWSTPTNQASLILCNHINNLLEGRVSHAAPRLCGNLQTT</sequence>
<reference evidence="1" key="1">
    <citation type="submission" date="2025-08" db="UniProtKB">
        <authorList>
            <consortium name="Ensembl"/>
        </authorList>
    </citation>
    <scope>IDENTIFICATION</scope>
</reference>
<proteinExistence type="predicted"/>
<organism evidence="1 2">
    <name type="scientific">Laticauda laticaudata</name>
    <name type="common">Blue-ringed sea krait</name>
    <name type="synonym">Blue-lipped sea krait</name>
    <dbReference type="NCBI Taxonomy" id="8630"/>
    <lineage>
        <taxon>Eukaryota</taxon>
        <taxon>Metazoa</taxon>
        <taxon>Chordata</taxon>
        <taxon>Craniata</taxon>
        <taxon>Vertebrata</taxon>
        <taxon>Euteleostomi</taxon>
        <taxon>Lepidosauria</taxon>
        <taxon>Squamata</taxon>
        <taxon>Bifurcata</taxon>
        <taxon>Unidentata</taxon>
        <taxon>Episquamata</taxon>
        <taxon>Toxicofera</taxon>
        <taxon>Serpentes</taxon>
        <taxon>Colubroidea</taxon>
        <taxon>Elapidae</taxon>
        <taxon>Laticaudinae</taxon>
        <taxon>Laticauda</taxon>
    </lineage>
</organism>